<evidence type="ECO:0000259" key="2">
    <source>
        <dbReference type="Pfam" id="PF00782"/>
    </source>
</evidence>
<evidence type="ECO:0000313" key="3">
    <source>
        <dbReference type="EMBL" id="CAF1531133.1"/>
    </source>
</evidence>
<feature type="compositionally biased region" description="Basic residues" evidence="1">
    <location>
        <begin position="156"/>
        <end position="170"/>
    </location>
</feature>
<dbReference type="Proteomes" id="UP000682733">
    <property type="component" value="Unassembled WGS sequence"/>
</dbReference>
<dbReference type="GO" id="GO:0005737">
    <property type="term" value="C:cytoplasm"/>
    <property type="evidence" value="ECO:0007669"/>
    <property type="project" value="TreeGrafter"/>
</dbReference>
<dbReference type="PANTHER" id="PTHR46495:SF1">
    <property type="entry name" value="DUAL SPECIFICITY PHOSPHATASE 21"/>
    <property type="match status" value="1"/>
</dbReference>
<reference evidence="4" key="1">
    <citation type="submission" date="2021-02" db="EMBL/GenBank/DDBJ databases">
        <authorList>
            <person name="Nowell W R."/>
        </authorList>
    </citation>
    <scope>NUCLEOTIDE SEQUENCE</scope>
</reference>
<feature type="region of interest" description="Disordered" evidence="1">
    <location>
        <begin position="152"/>
        <end position="186"/>
    </location>
</feature>
<dbReference type="Proteomes" id="UP000677228">
    <property type="component" value="Unassembled WGS sequence"/>
</dbReference>
<protein>
    <recommendedName>
        <fullName evidence="2">Dual specificity phosphatase catalytic domain-containing protein</fullName>
    </recommendedName>
</protein>
<dbReference type="SUPFAM" id="SSF52799">
    <property type="entry name" value="(Phosphotyrosine protein) phosphatases II"/>
    <property type="match status" value="1"/>
</dbReference>
<dbReference type="EMBL" id="CAJNOK010037486">
    <property type="protein sequence ID" value="CAF1531133.1"/>
    <property type="molecule type" value="Genomic_DNA"/>
</dbReference>
<sequence length="245" mass="27822">MRYKQMSLKDAFYFLRARRPIIGPNFGFIKQLIAYEKELYGYTTVRFIETPMGRIPDLYLSSPLPPSRLVRQATMIPIQTKSSMSINAPITSTKQNVLAPKTSVSRPVSAIMRSTNTLPLRSTQSNGYGRNENDFYLTTEAGKIGSSVENEDRHNQVHHHHHHHHHHQHHQPPFLSVTPKNTSNPRYTSSFIKQSPSIYPLGTTSTLPLSKVPSAVNNGSSMLIPTKLNYRTVKYAPSSYNNYRL</sequence>
<evidence type="ECO:0000313" key="5">
    <source>
        <dbReference type="Proteomes" id="UP000682733"/>
    </source>
</evidence>
<feature type="domain" description="Dual specificity phosphatase catalytic" evidence="2">
    <location>
        <begin position="1"/>
        <end position="37"/>
    </location>
</feature>
<dbReference type="EMBL" id="CAJOBA010059719">
    <property type="protein sequence ID" value="CAF4318124.1"/>
    <property type="molecule type" value="Genomic_DNA"/>
</dbReference>
<organism evidence="4 5">
    <name type="scientific">Didymodactylos carnosus</name>
    <dbReference type="NCBI Taxonomy" id="1234261"/>
    <lineage>
        <taxon>Eukaryota</taxon>
        <taxon>Metazoa</taxon>
        <taxon>Spiralia</taxon>
        <taxon>Gnathifera</taxon>
        <taxon>Rotifera</taxon>
        <taxon>Eurotatoria</taxon>
        <taxon>Bdelloidea</taxon>
        <taxon>Philodinida</taxon>
        <taxon>Philodinidae</taxon>
        <taxon>Didymodactylos</taxon>
    </lineage>
</organism>
<evidence type="ECO:0000256" key="1">
    <source>
        <dbReference type="SAM" id="MobiDB-lite"/>
    </source>
</evidence>
<dbReference type="AlphaFoldDB" id="A0A8S2U118"/>
<dbReference type="InterPro" id="IPR000340">
    <property type="entry name" value="Dual-sp_phosphatase_cat-dom"/>
</dbReference>
<dbReference type="PANTHER" id="PTHR46495">
    <property type="entry name" value="DUAL SPECIFICITY PROTEIN PHOSPHATASE 21"/>
    <property type="match status" value="1"/>
</dbReference>
<gene>
    <name evidence="3" type="ORF">OVA965_LOCUS38262</name>
    <name evidence="4" type="ORF">TMI583_LOCUS39431</name>
</gene>
<dbReference type="Gene3D" id="3.90.190.10">
    <property type="entry name" value="Protein tyrosine phosphatase superfamily"/>
    <property type="match status" value="1"/>
</dbReference>
<comment type="caution">
    <text evidence="4">The sequence shown here is derived from an EMBL/GenBank/DDBJ whole genome shotgun (WGS) entry which is preliminary data.</text>
</comment>
<evidence type="ECO:0000313" key="4">
    <source>
        <dbReference type="EMBL" id="CAF4318124.1"/>
    </source>
</evidence>
<accession>A0A8S2U118</accession>
<dbReference type="GO" id="GO:0004725">
    <property type="term" value="F:protein tyrosine phosphatase activity"/>
    <property type="evidence" value="ECO:0007669"/>
    <property type="project" value="TreeGrafter"/>
</dbReference>
<dbReference type="InterPro" id="IPR029021">
    <property type="entry name" value="Prot-tyrosine_phosphatase-like"/>
</dbReference>
<dbReference type="Pfam" id="PF00782">
    <property type="entry name" value="DSPc"/>
    <property type="match status" value="1"/>
</dbReference>
<name>A0A8S2U118_9BILA</name>
<proteinExistence type="predicted"/>